<dbReference type="PANTHER" id="PTHR31213:SF19">
    <property type="entry name" value="BET V I_MAJOR LATEX PROTEIN DOMAIN-CONTAINING PROTEIN"/>
    <property type="match status" value="1"/>
</dbReference>
<dbReference type="Proteomes" id="UP001370490">
    <property type="component" value="Unassembled WGS sequence"/>
</dbReference>
<sequence length="156" mass="17290">MLGQLSSELKISAEASQVWEIISTLKLAKLVVEEIPDVVTKFDVVEGDGGVGTVLKLYLSPDGPGFSSYSEKFTKVDHEKLVKETEVVEGGVLDIGFTKYLIRFEVIDKGEGSCIWKSTIEYEMKEEFAANASLVSIKPLESIMETVEKWLTNHKA</sequence>
<dbReference type="GO" id="GO:0005737">
    <property type="term" value="C:cytoplasm"/>
    <property type="evidence" value="ECO:0007669"/>
    <property type="project" value="TreeGrafter"/>
</dbReference>
<dbReference type="SUPFAM" id="SSF55961">
    <property type="entry name" value="Bet v1-like"/>
    <property type="match status" value="1"/>
</dbReference>
<keyword evidence="2" id="KW-0017">Alkaloid metabolism</keyword>
<dbReference type="PANTHER" id="PTHR31213">
    <property type="entry name" value="OS08G0374000 PROTEIN-RELATED"/>
    <property type="match status" value="1"/>
</dbReference>
<feature type="domain" description="Bet v I/Major latex protein" evidence="3">
    <location>
        <begin position="3"/>
        <end position="153"/>
    </location>
</feature>
<evidence type="ECO:0000259" key="3">
    <source>
        <dbReference type="Pfam" id="PF00407"/>
    </source>
</evidence>
<gene>
    <name evidence="4" type="ORF">RJ641_007901</name>
</gene>
<dbReference type="GO" id="GO:0009820">
    <property type="term" value="P:alkaloid metabolic process"/>
    <property type="evidence" value="ECO:0007669"/>
    <property type="project" value="UniProtKB-KW"/>
</dbReference>
<dbReference type="Gene3D" id="3.30.530.20">
    <property type="match status" value="1"/>
</dbReference>
<evidence type="ECO:0000313" key="5">
    <source>
        <dbReference type="Proteomes" id="UP001370490"/>
    </source>
</evidence>
<comment type="similarity">
    <text evidence="1">Belongs to the BetVI family.</text>
</comment>
<dbReference type="Pfam" id="PF00407">
    <property type="entry name" value="Bet_v_1"/>
    <property type="match status" value="1"/>
</dbReference>
<dbReference type="GO" id="GO:0009738">
    <property type="term" value="P:abscisic acid-activated signaling pathway"/>
    <property type="evidence" value="ECO:0007669"/>
    <property type="project" value="TreeGrafter"/>
</dbReference>
<proteinExistence type="inferred from homology"/>
<evidence type="ECO:0000256" key="2">
    <source>
        <dbReference type="ARBA" id="ARBA00022589"/>
    </source>
</evidence>
<protein>
    <submittedName>
        <fullName evidence="4">Bet v I/Major latex protein</fullName>
    </submittedName>
</protein>
<dbReference type="InterPro" id="IPR000916">
    <property type="entry name" value="Bet_v_I/MLP"/>
</dbReference>
<dbReference type="GO" id="GO:0010427">
    <property type="term" value="F:abscisic acid binding"/>
    <property type="evidence" value="ECO:0007669"/>
    <property type="project" value="TreeGrafter"/>
</dbReference>
<organism evidence="4 5">
    <name type="scientific">Dillenia turbinata</name>
    <dbReference type="NCBI Taxonomy" id="194707"/>
    <lineage>
        <taxon>Eukaryota</taxon>
        <taxon>Viridiplantae</taxon>
        <taxon>Streptophyta</taxon>
        <taxon>Embryophyta</taxon>
        <taxon>Tracheophyta</taxon>
        <taxon>Spermatophyta</taxon>
        <taxon>Magnoliopsida</taxon>
        <taxon>eudicotyledons</taxon>
        <taxon>Gunneridae</taxon>
        <taxon>Pentapetalae</taxon>
        <taxon>Dilleniales</taxon>
        <taxon>Dilleniaceae</taxon>
        <taxon>Dillenia</taxon>
    </lineage>
</organism>
<dbReference type="CDD" id="cd07816">
    <property type="entry name" value="Bet_v1-like"/>
    <property type="match status" value="1"/>
</dbReference>
<dbReference type="GO" id="GO:0006952">
    <property type="term" value="P:defense response"/>
    <property type="evidence" value="ECO:0007669"/>
    <property type="project" value="InterPro"/>
</dbReference>
<evidence type="ECO:0000313" key="4">
    <source>
        <dbReference type="EMBL" id="KAK6926182.1"/>
    </source>
</evidence>
<name>A0AAN8VB94_9MAGN</name>
<dbReference type="GO" id="GO:0004864">
    <property type="term" value="F:protein phosphatase inhibitor activity"/>
    <property type="evidence" value="ECO:0007669"/>
    <property type="project" value="TreeGrafter"/>
</dbReference>
<reference evidence="4 5" key="1">
    <citation type="submission" date="2023-12" db="EMBL/GenBank/DDBJ databases">
        <title>A high-quality genome assembly for Dillenia turbinata (Dilleniales).</title>
        <authorList>
            <person name="Chanderbali A."/>
        </authorList>
    </citation>
    <scope>NUCLEOTIDE SEQUENCE [LARGE SCALE GENOMIC DNA]</scope>
    <source>
        <strain evidence="4">LSX21</strain>
        <tissue evidence="4">Leaf</tissue>
    </source>
</reference>
<comment type="caution">
    <text evidence="4">The sequence shown here is derived from an EMBL/GenBank/DDBJ whole genome shotgun (WGS) entry which is preliminary data.</text>
</comment>
<dbReference type="InterPro" id="IPR023393">
    <property type="entry name" value="START-like_dom_sf"/>
</dbReference>
<dbReference type="AlphaFoldDB" id="A0AAN8VB94"/>
<dbReference type="EMBL" id="JBAMMX010000015">
    <property type="protein sequence ID" value="KAK6926182.1"/>
    <property type="molecule type" value="Genomic_DNA"/>
</dbReference>
<dbReference type="GO" id="GO:0038023">
    <property type="term" value="F:signaling receptor activity"/>
    <property type="evidence" value="ECO:0007669"/>
    <property type="project" value="TreeGrafter"/>
</dbReference>
<accession>A0AAN8VB94</accession>
<dbReference type="GO" id="GO:0005634">
    <property type="term" value="C:nucleus"/>
    <property type="evidence" value="ECO:0007669"/>
    <property type="project" value="TreeGrafter"/>
</dbReference>
<evidence type="ECO:0000256" key="1">
    <source>
        <dbReference type="ARBA" id="ARBA00009744"/>
    </source>
</evidence>
<keyword evidence="5" id="KW-1185">Reference proteome</keyword>
<dbReference type="InterPro" id="IPR050279">
    <property type="entry name" value="Plant_def-hormone_signal"/>
</dbReference>